<proteinExistence type="predicted"/>
<sequence>MKVIAAILDNTSVLADSRTRLIAIEPRLRLPDPLALKAQAALRDAYAAQSVKSSPLPDMTRLKAALTKAKERIKVATAALGKLPASSPGISPEAKFPDPSNDVPVGSDDQRRKLTLELEDAKAEALKAEDALFQADSQDSNAEKLFDHVRQAGIYPSILKLTAALNGSNLPAATRLILSTPGVYEYLLLKLLTEDNADPHDTEGLRQAILIGASQEPSAKFFAALVGFYSKEARLSLDQRTLDLLALNAANMNIPLGPAGKIKTVLNGLLEQINDIGLLPSYVARYASRGEISPTRFTPDIRDRMVAILGDFDLQLTATAFDAGKFDEYFALAYREALQSSRRGEDPIDLKMGKGQLGAWDFQVDTFENAQEQGVVKDNILAASVLYYVYVLGDVLGVFQFADALLLRRAKGRLDLSRAAGTKLHAYKLRRNDRMSVDERAHFYRRALNMGEGQVLDGTIVNEDFPQLWHGLMKEVADNIRKNEENSAAEEKASRASIEEAIRLLQYNLSTHMGDMELDVQELYSQFDEAKDLLSDPEVIASVGGGRRQNMWTLMERIAAEDFDSQINVAALRTLGVEGWRILQFVASFDGPAPDEEFGSFRKSCESWIIAQAAVGDMAGPGSGDGDEEDEDDFGDPASDGGEDEDW</sequence>
<feature type="region of interest" description="Disordered" evidence="2">
    <location>
        <begin position="86"/>
        <end position="107"/>
    </location>
</feature>
<evidence type="ECO:0000313" key="4">
    <source>
        <dbReference type="Proteomes" id="UP000019486"/>
    </source>
</evidence>
<evidence type="ECO:0000313" key="3">
    <source>
        <dbReference type="EMBL" id="EWY41502.1"/>
    </source>
</evidence>
<dbReference type="Proteomes" id="UP000019486">
    <property type="component" value="Unassembled WGS sequence"/>
</dbReference>
<evidence type="ECO:0000256" key="2">
    <source>
        <dbReference type="SAM" id="MobiDB-lite"/>
    </source>
</evidence>
<accession>W9H9W5</accession>
<organism evidence="3 4">
    <name type="scientific">Skermanella stibiiresistens SB22</name>
    <dbReference type="NCBI Taxonomy" id="1385369"/>
    <lineage>
        <taxon>Bacteria</taxon>
        <taxon>Pseudomonadati</taxon>
        <taxon>Pseudomonadota</taxon>
        <taxon>Alphaproteobacteria</taxon>
        <taxon>Rhodospirillales</taxon>
        <taxon>Azospirillaceae</taxon>
        <taxon>Skermanella</taxon>
    </lineage>
</organism>
<keyword evidence="1" id="KW-0175">Coiled coil</keyword>
<dbReference type="EMBL" id="AVFL01000004">
    <property type="protein sequence ID" value="EWY41502.1"/>
    <property type="molecule type" value="Genomic_DNA"/>
</dbReference>
<gene>
    <name evidence="3" type="ORF">N825_27700</name>
</gene>
<dbReference type="AlphaFoldDB" id="W9H9W5"/>
<dbReference type="STRING" id="1385369.N825_27700"/>
<feature type="coiled-coil region" evidence="1">
    <location>
        <begin position="111"/>
        <end position="138"/>
    </location>
</feature>
<keyword evidence="4" id="KW-1185">Reference proteome</keyword>
<comment type="caution">
    <text evidence="3">The sequence shown here is derived from an EMBL/GenBank/DDBJ whole genome shotgun (WGS) entry which is preliminary data.</text>
</comment>
<reference evidence="3 4" key="1">
    <citation type="submission" date="2013-08" db="EMBL/GenBank/DDBJ databases">
        <title>The genome sequence of Skermanella stibiiresistens.</title>
        <authorList>
            <person name="Zhu W."/>
            <person name="Wang G."/>
        </authorList>
    </citation>
    <scope>NUCLEOTIDE SEQUENCE [LARGE SCALE GENOMIC DNA]</scope>
    <source>
        <strain evidence="3 4">SB22</strain>
    </source>
</reference>
<feature type="region of interest" description="Disordered" evidence="2">
    <location>
        <begin position="615"/>
        <end position="647"/>
    </location>
</feature>
<evidence type="ECO:0000256" key="1">
    <source>
        <dbReference type="SAM" id="Coils"/>
    </source>
</evidence>
<feature type="compositionally biased region" description="Acidic residues" evidence="2">
    <location>
        <begin position="625"/>
        <end position="647"/>
    </location>
</feature>
<name>W9H9W5_9PROT</name>
<protein>
    <submittedName>
        <fullName evidence="3">Uncharacterized protein</fullName>
    </submittedName>
</protein>